<sequence length="401" mass="44969">MQPAIVNGITEHCPSHASCETPAAAVRAAPVGVHGAESLSLTSEQKMEADDSQALEAALCFVDEFQLEEAASEALSGLPVASSATQMTQMTQMTQIHEEAMEAAGTGRAARRKAPSRRSSSEEKRRRQEEINERRRLLRKTGVYGDSNRVRNERTREIAFLREQMGRLQLDLDVLQRRKAHEQSGSNASIDSVFAANGLTSMTISPDDVHVRQGVEGKYLEFCTYKDLPFTLQDVSEAKWDHFKGVSKHQVYGNFLDEPYTIIEDFSKEVYSNSSRADVKLKQVVRRYIEADRDIVIWVSRVTPVEVKHKLFRGLSYNFRGYAMTRRSPVSTASSELTQLQLCSLISLDHEECSTYDPDSVRALTNFLVVHAAKNLLAHRDSIENALTDLALSRVDRVQCL</sequence>
<dbReference type="PANTHER" id="PTHR35796">
    <property type="entry name" value="HYPOTHETICAL CYTOSOLIC PROTEIN"/>
    <property type="match status" value="1"/>
</dbReference>
<dbReference type="EMBL" id="BSXT01000394">
    <property type="protein sequence ID" value="GMF26391.1"/>
    <property type="molecule type" value="Genomic_DNA"/>
</dbReference>
<gene>
    <name evidence="2" type="ORF">Pfra01_000496300</name>
</gene>
<accession>A0A9W6WTA5</accession>
<dbReference type="AlphaFoldDB" id="A0A9W6WTA5"/>
<reference evidence="2" key="1">
    <citation type="submission" date="2023-04" db="EMBL/GenBank/DDBJ databases">
        <title>Phytophthora fragariaefolia NBRC 109709.</title>
        <authorList>
            <person name="Ichikawa N."/>
            <person name="Sato H."/>
            <person name="Tonouchi N."/>
        </authorList>
    </citation>
    <scope>NUCLEOTIDE SEQUENCE</scope>
    <source>
        <strain evidence="2">NBRC 109709</strain>
    </source>
</reference>
<proteinExistence type="predicted"/>
<dbReference type="OrthoDB" id="64619at2759"/>
<dbReference type="PANTHER" id="PTHR35796:SF3">
    <property type="entry name" value="BHLH DOMAIN-CONTAINING PROTEIN"/>
    <property type="match status" value="1"/>
</dbReference>
<evidence type="ECO:0000256" key="1">
    <source>
        <dbReference type="SAM" id="MobiDB-lite"/>
    </source>
</evidence>
<evidence type="ECO:0000313" key="2">
    <source>
        <dbReference type="EMBL" id="GMF26391.1"/>
    </source>
</evidence>
<keyword evidence="3" id="KW-1185">Reference proteome</keyword>
<name>A0A9W6WTA5_9STRA</name>
<organism evidence="2 3">
    <name type="scientific">Phytophthora fragariaefolia</name>
    <dbReference type="NCBI Taxonomy" id="1490495"/>
    <lineage>
        <taxon>Eukaryota</taxon>
        <taxon>Sar</taxon>
        <taxon>Stramenopiles</taxon>
        <taxon>Oomycota</taxon>
        <taxon>Peronosporomycetes</taxon>
        <taxon>Peronosporales</taxon>
        <taxon>Peronosporaceae</taxon>
        <taxon>Phytophthora</taxon>
    </lineage>
</organism>
<comment type="caution">
    <text evidence="2">The sequence shown here is derived from an EMBL/GenBank/DDBJ whole genome shotgun (WGS) entry which is preliminary data.</text>
</comment>
<feature type="compositionally biased region" description="Basic and acidic residues" evidence="1">
    <location>
        <begin position="119"/>
        <end position="134"/>
    </location>
</feature>
<feature type="region of interest" description="Disordered" evidence="1">
    <location>
        <begin position="102"/>
        <end position="134"/>
    </location>
</feature>
<protein>
    <submittedName>
        <fullName evidence="2">Unnamed protein product</fullName>
    </submittedName>
</protein>
<dbReference type="Proteomes" id="UP001165121">
    <property type="component" value="Unassembled WGS sequence"/>
</dbReference>
<evidence type="ECO:0000313" key="3">
    <source>
        <dbReference type="Proteomes" id="UP001165121"/>
    </source>
</evidence>